<dbReference type="InterPro" id="IPR005467">
    <property type="entry name" value="His_kinase_dom"/>
</dbReference>
<evidence type="ECO:0000256" key="6">
    <source>
        <dbReference type="ARBA" id="ARBA00022679"/>
    </source>
</evidence>
<evidence type="ECO:0000313" key="16">
    <source>
        <dbReference type="EMBL" id="MDR6243235.1"/>
    </source>
</evidence>
<dbReference type="InterPro" id="IPR050351">
    <property type="entry name" value="BphY/WalK/GraS-like"/>
</dbReference>
<evidence type="ECO:0000256" key="4">
    <source>
        <dbReference type="ARBA" id="ARBA00022475"/>
    </source>
</evidence>
<dbReference type="Pfam" id="PF02518">
    <property type="entry name" value="HATPase_c"/>
    <property type="match status" value="1"/>
</dbReference>
<dbReference type="CDD" id="cd06225">
    <property type="entry name" value="HAMP"/>
    <property type="match status" value="1"/>
</dbReference>
<keyword evidence="13" id="KW-0812">Transmembrane</keyword>
<keyword evidence="4" id="KW-1003">Cell membrane</keyword>
<proteinExistence type="predicted"/>
<dbReference type="RefSeq" id="WP_188775274.1">
    <property type="nucleotide sequence ID" value="NZ_BMMB01000004.1"/>
</dbReference>
<feature type="coiled-coil region" evidence="12">
    <location>
        <begin position="105"/>
        <end position="132"/>
    </location>
</feature>
<comment type="subcellular location">
    <subcellularLocation>
        <location evidence="2">Cell membrane</location>
        <topology evidence="2">Multi-pass membrane protein</topology>
    </subcellularLocation>
</comment>
<feature type="domain" description="HAMP" evidence="15">
    <location>
        <begin position="68"/>
        <end position="120"/>
    </location>
</feature>
<feature type="transmembrane region" description="Helical" evidence="13">
    <location>
        <begin position="47"/>
        <end position="67"/>
    </location>
</feature>
<keyword evidence="6 16" id="KW-0808">Transferase</keyword>
<reference evidence="16 17" key="1">
    <citation type="submission" date="2023-07" db="EMBL/GenBank/DDBJ databases">
        <title>Genomic Encyclopedia of Type Strains, Phase IV (KMG-IV): sequencing the most valuable type-strain genomes for metagenomic binning, comparative biology and taxonomic classification.</title>
        <authorList>
            <person name="Goeker M."/>
        </authorList>
    </citation>
    <scope>NUCLEOTIDE SEQUENCE [LARGE SCALE GENOMIC DNA]</scope>
    <source>
        <strain evidence="16 17">DSM 22170</strain>
    </source>
</reference>
<keyword evidence="12" id="KW-0175">Coiled coil</keyword>
<dbReference type="SUPFAM" id="SSF158472">
    <property type="entry name" value="HAMP domain-like"/>
    <property type="match status" value="1"/>
</dbReference>
<dbReference type="PROSITE" id="PS50885">
    <property type="entry name" value="HAMP"/>
    <property type="match status" value="1"/>
</dbReference>
<dbReference type="CDD" id="cd00075">
    <property type="entry name" value="HATPase"/>
    <property type="match status" value="1"/>
</dbReference>
<dbReference type="InterPro" id="IPR003594">
    <property type="entry name" value="HATPase_dom"/>
</dbReference>
<evidence type="ECO:0000256" key="12">
    <source>
        <dbReference type="SAM" id="Coils"/>
    </source>
</evidence>
<organism evidence="16 17">
    <name type="scientific">Paenibacillus hunanensis</name>
    <dbReference type="NCBI Taxonomy" id="539262"/>
    <lineage>
        <taxon>Bacteria</taxon>
        <taxon>Bacillati</taxon>
        <taxon>Bacillota</taxon>
        <taxon>Bacilli</taxon>
        <taxon>Bacillales</taxon>
        <taxon>Paenibacillaceae</taxon>
        <taxon>Paenibacillus</taxon>
    </lineage>
</organism>
<evidence type="ECO:0000256" key="13">
    <source>
        <dbReference type="SAM" id="Phobius"/>
    </source>
</evidence>
<dbReference type="InterPro" id="IPR004358">
    <property type="entry name" value="Sig_transdc_His_kin-like_C"/>
</dbReference>
<dbReference type="Gene3D" id="6.10.340.10">
    <property type="match status" value="1"/>
</dbReference>
<dbReference type="Gene3D" id="1.10.287.130">
    <property type="match status" value="1"/>
</dbReference>
<dbReference type="PROSITE" id="PS51257">
    <property type="entry name" value="PROKAR_LIPOPROTEIN"/>
    <property type="match status" value="1"/>
</dbReference>
<comment type="catalytic activity">
    <reaction evidence="1">
        <text>ATP + protein L-histidine = ADP + protein N-phospho-L-histidine.</text>
        <dbReference type="EC" id="2.7.13.3"/>
    </reaction>
</comment>
<dbReference type="PANTHER" id="PTHR42878">
    <property type="entry name" value="TWO-COMPONENT HISTIDINE KINASE"/>
    <property type="match status" value="1"/>
</dbReference>
<dbReference type="CDD" id="cd00082">
    <property type="entry name" value="HisKA"/>
    <property type="match status" value="1"/>
</dbReference>
<dbReference type="Gene3D" id="3.30.450.20">
    <property type="entry name" value="PAS domain"/>
    <property type="match status" value="1"/>
</dbReference>
<evidence type="ECO:0000256" key="8">
    <source>
        <dbReference type="ARBA" id="ARBA00022777"/>
    </source>
</evidence>
<dbReference type="InterPro" id="IPR003661">
    <property type="entry name" value="HisK_dim/P_dom"/>
</dbReference>
<evidence type="ECO:0000256" key="1">
    <source>
        <dbReference type="ARBA" id="ARBA00000085"/>
    </source>
</evidence>
<comment type="caution">
    <text evidence="16">The sequence shown here is derived from an EMBL/GenBank/DDBJ whole genome shotgun (WGS) entry which is preliminary data.</text>
</comment>
<protein>
    <recommendedName>
        <fullName evidence="3">histidine kinase</fullName>
        <ecNumber evidence="3">2.7.13.3</ecNumber>
    </recommendedName>
</protein>
<dbReference type="SMART" id="SM00388">
    <property type="entry name" value="HisKA"/>
    <property type="match status" value="1"/>
</dbReference>
<keyword evidence="17" id="KW-1185">Reference proteome</keyword>
<dbReference type="PANTHER" id="PTHR42878:SF3">
    <property type="entry name" value="HISTIDINE PROTEIN KINASE SAES"/>
    <property type="match status" value="1"/>
</dbReference>
<dbReference type="EC" id="2.7.13.3" evidence="3"/>
<evidence type="ECO:0000256" key="2">
    <source>
        <dbReference type="ARBA" id="ARBA00004651"/>
    </source>
</evidence>
<dbReference type="GO" id="GO:0004673">
    <property type="term" value="F:protein histidine kinase activity"/>
    <property type="evidence" value="ECO:0007669"/>
    <property type="project" value="UniProtKB-EC"/>
</dbReference>
<dbReference type="EMBL" id="JAVDQH010000003">
    <property type="protein sequence ID" value="MDR6243235.1"/>
    <property type="molecule type" value="Genomic_DNA"/>
</dbReference>
<dbReference type="InterPro" id="IPR036890">
    <property type="entry name" value="HATPase_C_sf"/>
</dbReference>
<dbReference type="SUPFAM" id="SSF47384">
    <property type="entry name" value="Homodimeric domain of signal transducing histidine kinase"/>
    <property type="match status" value="1"/>
</dbReference>
<dbReference type="PRINTS" id="PR00344">
    <property type="entry name" value="BCTRLSENSOR"/>
</dbReference>
<feature type="domain" description="Histidine kinase" evidence="14">
    <location>
        <begin position="255"/>
        <end position="474"/>
    </location>
</feature>
<keyword evidence="5" id="KW-0597">Phosphoprotein</keyword>
<dbReference type="Pfam" id="PF00512">
    <property type="entry name" value="HisKA"/>
    <property type="match status" value="1"/>
</dbReference>
<evidence type="ECO:0000256" key="3">
    <source>
        <dbReference type="ARBA" id="ARBA00012438"/>
    </source>
</evidence>
<feature type="transmembrane region" description="Helical" evidence="13">
    <location>
        <begin position="12"/>
        <end position="35"/>
    </location>
</feature>
<accession>A0ABU1IVG6</accession>
<dbReference type="SUPFAM" id="SSF55874">
    <property type="entry name" value="ATPase domain of HSP90 chaperone/DNA topoisomerase II/histidine kinase"/>
    <property type="match status" value="1"/>
</dbReference>
<keyword evidence="11 13" id="KW-0472">Membrane</keyword>
<evidence type="ECO:0000256" key="5">
    <source>
        <dbReference type="ARBA" id="ARBA00022553"/>
    </source>
</evidence>
<keyword evidence="7" id="KW-0547">Nucleotide-binding</keyword>
<evidence type="ECO:0000259" key="14">
    <source>
        <dbReference type="PROSITE" id="PS50109"/>
    </source>
</evidence>
<name>A0ABU1IVG6_9BACL</name>
<dbReference type="SMART" id="SM00387">
    <property type="entry name" value="HATPase_c"/>
    <property type="match status" value="1"/>
</dbReference>
<keyword evidence="9" id="KW-0067">ATP-binding</keyword>
<evidence type="ECO:0000256" key="11">
    <source>
        <dbReference type="ARBA" id="ARBA00023136"/>
    </source>
</evidence>
<gene>
    <name evidence="16" type="ORF">JOC58_001120</name>
</gene>
<evidence type="ECO:0000313" key="17">
    <source>
        <dbReference type="Proteomes" id="UP001185028"/>
    </source>
</evidence>
<dbReference type="InterPro" id="IPR003660">
    <property type="entry name" value="HAMP_dom"/>
</dbReference>
<keyword evidence="8 16" id="KW-0418">Kinase</keyword>
<sequence length="478" mass="53926">MDFWRTLVGKLWLTISGLVACVLLTLGLFLLPYIDTNFTNSDAIKRLFTYVSIIGFTMTTFFALFLLTKITQPMQQLIQATDAIRKGKYNTRVALHTSDEIGQLASAFNHMAEELERNIQSLQLEKEQMASVLRSMGDAVITFDKQGNMILHNPLGEMIMDSWHKTGWEHGGQEDDDTDTATAVSRVPEPLYPLFERVIRERQEESSNIHVKQQVWAVNMTPLYSANDVHGTVSVLRNVTEEVRTEKMLRDFVANASHEIRTPLQMIQGYSEALLDGMASSKEESDELVQVIYEESLRMSRLVQDLLDLSRMEAGHMDMSFGEMKLNELVERMDRKFSVRAKERDLKLEAGCQPTPLLIEADTDRLEQVFTNLLDNAFRHTPAGGQVTVQAVLKDEQVKVTFTDTGAGIPQEDLPHIFERFYKADKARVRGESGGTGLGLAIVRNIVEAHHGTIHADSEVGKGTTFTLLLPIRHTNRV</sequence>
<dbReference type="PROSITE" id="PS50109">
    <property type="entry name" value="HIS_KIN"/>
    <property type="match status" value="1"/>
</dbReference>
<dbReference type="SMART" id="SM00304">
    <property type="entry name" value="HAMP"/>
    <property type="match status" value="1"/>
</dbReference>
<keyword evidence="13" id="KW-1133">Transmembrane helix</keyword>
<evidence type="ECO:0000259" key="15">
    <source>
        <dbReference type="PROSITE" id="PS50885"/>
    </source>
</evidence>
<evidence type="ECO:0000256" key="10">
    <source>
        <dbReference type="ARBA" id="ARBA00023012"/>
    </source>
</evidence>
<evidence type="ECO:0000256" key="9">
    <source>
        <dbReference type="ARBA" id="ARBA00022840"/>
    </source>
</evidence>
<dbReference type="InterPro" id="IPR036097">
    <property type="entry name" value="HisK_dim/P_sf"/>
</dbReference>
<dbReference type="Proteomes" id="UP001185028">
    <property type="component" value="Unassembled WGS sequence"/>
</dbReference>
<dbReference type="Gene3D" id="3.30.565.10">
    <property type="entry name" value="Histidine kinase-like ATPase, C-terminal domain"/>
    <property type="match status" value="1"/>
</dbReference>
<evidence type="ECO:0000256" key="7">
    <source>
        <dbReference type="ARBA" id="ARBA00022741"/>
    </source>
</evidence>
<dbReference type="Pfam" id="PF00672">
    <property type="entry name" value="HAMP"/>
    <property type="match status" value="1"/>
</dbReference>
<keyword evidence="10" id="KW-0902">Two-component regulatory system</keyword>